<evidence type="ECO:0000256" key="9">
    <source>
        <dbReference type="ARBA" id="ARBA00022777"/>
    </source>
</evidence>
<feature type="binding site" evidence="14">
    <location>
        <begin position="21"/>
        <end position="25"/>
    </location>
    <ligand>
        <name>ADP</name>
        <dbReference type="ChEBI" id="CHEBI:456216"/>
        <note>allosteric activator; ligand shared between dimeric partners</note>
    </ligand>
</feature>
<dbReference type="GO" id="GO:0042802">
    <property type="term" value="F:identical protein binding"/>
    <property type="evidence" value="ECO:0007669"/>
    <property type="project" value="TreeGrafter"/>
</dbReference>
<dbReference type="InterPro" id="IPR012003">
    <property type="entry name" value="ATP_PFK_prok-type"/>
</dbReference>
<comment type="activity regulation">
    <text evidence="14">Allosterically activated by ADP and other diphosphonucleosides, and allosterically inhibited by phosphoenolpyruvate.</text>
</comment>
<dbReference type="PANTHER" id="PTHR13697:SF4">
    <property type="entry name" value="ATP-DEPENDENT 6-PHOSPHOFRUCTOKINASE"/>
    <property type="match status" value="1"/>
</dbReference>
<keyword evidence="10 14" id="KW-0067">ATP-binding</keyword>
<dbReference type="GO" id="GO:0048029">
    <property type="term" value="F:monosaccharide binding"/>
    <property type="evidence" value="ECO:0007669"/>
    <property type="project" value="TreeGrafter"/>
</dbReference>
<feature type="binding site" evidence="14">
    <location>
        <position position="163"/>
    </location>
    <ligand>
        <name>substrate</name>
        <note>ligand shared between dimeric partners</note>
    </ligand>
</feature>
<feature type="binding site" evidence="14">
    <location>
        <position position="11"/>
    </location>
    <ligand>
        <name>ATP</name>
        <dbReference type="ChEBI" id="CHEBI:30616"/>
    </ligand>
</feature>
<dbReference type="Gene3D" id="3.40.50.460">
    <property type="entry name" value="Phosphofructokinase domain"/>
    <property type="match status" value="1"/>
</dbReference>
<dbReference type="InterPro" id="IPR000023">
    <property type="entry name" value="Phosphofructokinase_dom"/>
</dbReference>
<evidence type="ECO:0000256" key="10">
    <source>
        <dbReference type="ARBA" id="ARBA00022840"/>
    </source>
</evidence>
<evidence type="ECO:0000256" key="3">
    <source>
        <dbReference type="ARBA" id="ARBA00004679"/>
    </source>
</evidence>
<feature type="binding site" description="in other chain" evidence="14">
    <location>
        <begin position="186"/>
        <end position="188"/>
    </location>
    <ligand>
        <name>ADP</name>
        <dbReference type="ChEBI" id="CHEBI:456216"/>
        <note>allosteric activator; ligand shared between dimeric partners</note>
    </ligand>
</feature>
<comment type="caution">
    <text evidence="14">Lacks conserved residue(s) required for the propagation of feature annotation.</text>
</comment>
<feature type="binding site" description="in other chain" evidence="14">
    <location>
        <begin position="170"/>
        <end position="172"/>
    </location>
    <ligand>
        <name>substrate</name>
        <note>ligand shared between dimeric partners</note>
    </ligand>
</feature>
<dbReference type="FunFam" id="3.40.50.460:FF:000002">
    <property type="entry name" value="ATP-dependent 6-phosphofructokinase"/>
    <property type="match status" value="1"/>
</dbReference>
<evidence type="ECO:0000256" key="5">
    <source>
        <dbReference type="ARBA" id="ARBA00022533"/>
    </source>
</evidence>
<comment type="catalytic activity">
    <reaction evidence="13 14">
        <text>beta-D-fructose 6-phosphate + ATP = beta-D-fructose 1,6-bisphosphate + ADP + H(+)</text>
        <dbReference type="Rhea" id="RHEA:16109"/>
        <dbReference type="ChEBI" id="CHEBI:15378"/>
        <dbReference type="ChEBI" id="CHEBI:30616"/>
        <dbReference type="ChEBI" id="CHEBI:32966"/>
        <dbReference type="ChEBI" id="CHEBI:57634"/>
        <dbReference type="ChEBI" id="CHEBI:456216"/>
        <dbReference type="EC" id="2.7.1.11"/>
    </reaction>
</comment>
<feature type="binding site" description="in other chain" evidence="14">
    <location>
        <begin position="252"/>
        <end position="255"/>
    </location>
    <ligand>
        <name>substrate</name>
        <note>ligand shared between dimeric partners</note>
    </ligand>
</feature>
<keyword evidence="7 14" id="KW-0479">Metal-binding</keyword>
<dbReference type="UniPathway" id="UPA00109">
    <property type="reaction ID" value="UER00182"/>
</dbReference>
<feature type="active site" description="Proton acceptor" evidence="14">
    <location>
        <position position="128"/>
    </location>
</feature>
<sequence length="322" mass="34211">MRRIGVLTSGGDAPGMNACVRAVVRTALAKGVEVVGILRGYAGLVRGEWRPMDMRSVSGIMHLGGTILKSSRCPEFFTPEGRAQAAAQVRKAGIDGLIAIGGNGTSTGAHLFWQEQRIPILVCASTIDNDLYGSDFTIGFDTAVTTAVRAIDQIKDTAAAHERIFFVEVMGRHRGFLALYAGLAGGCEEILIPESPTDIDAVCQRLMEGRKHGKTSSIVVVAEGDEAGGAFAIAEQVRQRTGLDVRVTVLGHIQRGGSPTARDRILASRLGNAAVEFLLQGETDKLVGEVKSDIVLTPLEDAVTKPKPIDSTLYALAYLLGQ</sequence>
<evidence type="ECO:0000256" key="11">
    <source>
        <dbReference type="ARBA" id="ARBA00022842"/>
    </source>
</evidence>
<dbReference type="HAMAP" id="MF_00339">
    <property type="entry name" value="Phosphofructokinase_I_B1"/>
    <property type="match status" value="1"/>
</dbReference>
<comment type="cofactor">
    <cofactor evidence="1 14">
        <name>Mg(2+)</name>
        <dbReference type="ChEBI" id="CHEBI:18420"/>
    </cofactor>
</comment>
<dbReference type="Pfam" id="PF00365">
    <property type="entry name" value="PFK"/>
    <property type="match status" value="1"/>
</dbReference>
<dbReference type="EMBL" id="BEHT01000034">
    <property type="protein sequence ID" value="GBC99666.1"/>
    <property type="molecule type" value="Genomic_DNA"/>
</dbReference>
<dbReference type="GO" id="GO:0006002">
    <property type="term" value="P:fructose 6-phosphate metabolic process"/>
    <property type="evidence" value="ECO:0007669"/>
    <property type="project" value="UniProtKB-UniRule"/>
</dbReference>
<dbReference type="PANTHER" id="PTHR13697">
    <property type="entry name" value="PHOSPHOFRUCTOKINASE"/>
    <property type="match status" value="1"/>
</dbReference>
<evidence type="ECO:0000256" key="14">
    <source>
        <dbReference type="HAMAP-Rule" id="MF_00339"/>
    </source>
</evidence>
<comment type="subcellular location">
    <subcellularLocation>
        <location evidence="2 14">Cytoplasm</location>
    </subcellularLocation>
</comment>
<evidence type="ECO:0000256" key="12">
    <source>
        <dbReference type="ARBA" id="ARBA00023152"/>
    </source>
</evidence>
<feature type="binding site" description="in other chain" evidence="14">
    <location>
        <begin position="214"/>
        <end position="216"/>
    </location>
    <ligand>
        <name>ADP</name>
        <dbReference type="ChEBI" id="CHEBI:456216"/>
        <note>allosteric activator; ligand shared between dimeric partners</note>
    </ligand>
</feature>
<dbReference type="NCBIfam" id="TIGR02482">
    <property type="entry name" value="PFKA_ATP"/>
    <property type="match status" value="1"/>
</dbReference>
<dbReference type="InterPro" id="IPR015912">
    <property type="entry name" value="Phosphofructokinase_CS"/>
</dbReference>
<evidence type="ECO:0000256" key="4">
    <source>
        <dbReference type="ARBA" id="ARBA00022490"/>
    </source>
</evidence>
<keyword evidence="8 14" id="KW-0547">Nucleotide-binding</keyword>
<keyword evidence="9 14" id="KW-0418">Kinase</keyword>
<evidence type="ECO:0000256" key="7">
    <source>
        <dbReference type="ARBA" id="ARBA00022723"/>
    </source>
</evidence>
<feature type="binding site" description="in other chain" evidence="14">
    <location>
        <position position="223"/>
    </location>
    <ligand>
        <name>substrate</name>
        <note>ligand shared between dimeric partners</note>
    </ligand>
</feature>
<comment type="subunit">
    <text evidence="14">Homotetramer.</text>
</comment>
<feature type="binding site" evidence="14">
    <location>
        <position position="103"/>
    </location>
    <ligand>
        <name>Mg(2+)</name>
        <dbReference type="ChEBI" id="CHEBI:18420"/>
        <note>catalytic</note>
    </ligand>
</feature>
<feature type="binding site" evidence="14">
    <location>
        <begin position="102"/>
        <end position="105"/>
    </location>
    <ligand>
        <name>ATP</name>
        <dbReference type="ChEBI" id="CHEBI:30616"/>
    </ligand>
</feature>
<dbReference type="AlphaFoldDB" id="A0A2H5XEQ6"/>
<dbReference type="GO" id="GO:0016208">
    <property type="term" value="F:AMP binding"/>
    <property type="evidence" value="ECO:0007669"/>
    <property type="project" value="TreeGrafter"/>
</dbReference>
<dbReference type="InterPro" id="IPR035966">
    <property type="entry name" value="PKF_sf"/>
</dbReference>
<comment type="caution">
    <text evidence="16">The sequence shown here is derived from an EMBL/GenBank/DDBJ whole genome shotgun (WGS) entry which is preliminary data.</text>
</comment>
<reference evidence="17" key="1">
    <citation type="submission" date="2017-09" db="EMBL/GenBank/DDBJ databases">
        <title>Metaegenomics of thermophilic ammonia-oxidizing enrichment culture.</title>
        <authorList>
            <person name="Kato S."/>
            <person name="Suzuki K."/>
        </authorList>
    </citation>
    <scope>NUCLEOTIDE SEQUENCE [LARGE SCALE GENOMIC DNA]</scope>
</reference>
<dbReference type="GO" id="GO:0046872">
    <property type="term" value="F:metal ion binding"/>
    <property type="evidence" value="ECO:0007669"/>
    <property type="project" value="UniProtKB-KW"/>
</dbReference>
<keyword evidence="4 14" id="KW-0963">Cytoplasm</keyword>
<feature type="binding site" description="in other chain" evidence="14">
    <location>
        <begin position="126"/>
        <end position="128"/>
    </location>
    <ligand>
        <name>substrate</name>
        <note>ligand shared between dimeric partners</note>
    </ligand>
</feature>
<comment type="similarity">
    <text evidence="14">Belongs to the phosphofructokinase type A (PFKA) family. ATP-dependent PFK group I subfamily. Prokaryotic clade 'B1' sub-subfamily.</text>
</comment>
<accession>A0A2H5XEQ6</accession>
<feature type="binding site" evidence="14">
    <location>
        <begin position="72"/>
        <end position="73"/>
    </location>
    <ligand>
        <name>ATP</name>
        <dbReference type="ChEBI" id="CHEBI:30616"/>
    </ligand>
</feature>
<dbReference type="InterPro" id="IPR012828">
    <property type="entry name" value="PFKA_ATP_prok"/>
</dbReference>
<dbReference type="GO" id="GO:0070095">
    <property type="term" value="F:fructose-6-phosphate binding"/>
    <property type="evidence" value="ECO:0007669"/>
    <property type="project" value="TreeGrafter"/>
</dbReference>
<dbReference type="SUPFAM" id="SSF53784">
    <property type="entry name" value="Phosphofructokinase"/>
    <property type="match status" value="1"/>
</dbReference>
<evidence type="ECO:0000256" key="6">
    <source>
        <dbReference type="ARBA" id="ARBA00022679"/>
    </source>
</evidence>
<name>A0A2H5XEQ6_9BACT</name>
<dbReference type="GO" id="GO:0005945">
    <property type="term" value="C:6-phosphofructokinase complex"/>
    <property type="evidence" value="ECO:0007669"/>
    <property type="project" value="TreeGrafter"/>
</dbReference>
<evidence type="ECO:0000313" key="16">
    <source>
        <dbReference type="EMBL" id="GBC99666.1"/>
    </source>
</evidence>
<comment type="pathway">
    <text evidence="3 14">Carbohydrate degradation; glycolysis; D-glyceraldehyde 3-phosphate and glycerone phosphate from D-glucose: step 3/4.</text>
</comment>
<evidence type="ECO:0000256" key="1">
    <source>
        <dbReference type="ARBA" id="ARBA00001946"/>
    </source>
</evidence>
<dbReference type="PIRSF" id="PIRSF000532">
    <property type="entry name" value="ATP_PFK_prok"/>
    <property type="match status" value="1"/>
</dbReference>
<keyword evidence="12 14" id="KW-0324">Glycolysis</keyword>
<dbReference type="NCBIfam" id="NF002872">
    <property type="entry name" value="PRK03202.1"/>
    <property type="match status" value="1"/>
</dbReference>
<feature type="binding site" evidence="14">
    <location>
        <position position="246"/>
    </location>
    <ligand>
        <name>substrate</name>
        <note>ligand shared between dimeric partners</note>
    </ligand>
</feature>
<evidence type="ECO:0000313" key="17">
    <source>
        <dbReference type="Proteomes" id="UP000236173"/>
    </source>
</evidence>
<evidence type="ECO:0000259" key="15">
    <source>
        <dbReference type="Pfam" id="PF00365"/>
    </source>
</evidence>
<dbReference type="GO" id="GO:0030388">
    <property type="term" value="P:fructose 1,6-bisphosphate metabolic process"/>
    <property type="evidence" value="ECO:0007669"/>
    <property type="project" value="TreeGrafter"/>
</dbReference>
<feature type="domain" description="Phosphofructokinase" evidence="15">
    <location>
        <begin position="3"/>
        <end position="278"/>
    </location>
</feature>
<keyword evidence="6 14" id="KW-0808">Transferase</keyword>
<evidence type="ECO:0000256" key="13">
    <source>
        <dbReference type="ARBA" id="ARBA00048070"/>
    </source>
</evidence>
<evidence type="ECO:0000256" key="8">
    <source>
        <dbReference type="ARBA" id="ARBA00022741"/>
    </source>
</evidence>
<dbReference type="EC" id="2.7.1.11" evidence="14"/>
<protein>
    <recommendedName>
        <fullName evidence="14">ATP-dependent 6-phosphofructokinase</fullName>
        <shortName evidence="14">ATP-PFK</shortName>
        <shortName evidence="14">Phosphofructokinase</shortName>
        <ecNumber evidence="14">2.7.1.11</ecNumber>
    </recommendedName>
    <alternativeName>
        <fullName evidence="14">Phosphohexokinase</fullName>
    </alternativeName>
</protein>
<organism evidence="16 17">
    <name type="scientific">Candidatus Fervidibacter japonicus</name>
    <dbReference type="NCBI Taxonomy" id="2035412"/>
    <lineage>
        <taxon>Bacteria</taxon>
        <taxon>Candidatus Fervidibacterota</taxon>
        <taxon>Candidatus Fervidibacter</taxon>
    </lineage>
</organism>
<dbReference type="Proteomes" id="UP000236173">
    <property type="component" value="Unassembled WGS sequence"/>
</dbReference>
<gene>
    <name evidence="14 16" type="primary">pfkA</name>
    <name evidence="16" type="ORF">HRbin17_02196</name>
</gene>
<keyword evidence="11 14" id="KW-0460">Magnesium</keyword>
<dbReference type="GO" id="GO:0005524">
    <property type="term" value="F:ATP binding"/>
    <property type="evidence" value="ECO:0007669"/>
    <property type="project" value="UniProtKB-UniRule"/>
</dbReference>
<proteinExistence type="inferred from homology"/>
<keyword evidence="5 14" id="KW-0021">Allosteric enzyme</keyword>
<evidence type="ECO:0000256" key="2">
    <source>
        <dbReference type="ARBA" id="ARBA00004496"/>
    </source>
</evidence>
<dbReference type="GO" id="GO:0003872">
    <property type="term" value="F:6-phosphofructokinase activity"/>
    <property type="evidence" value="ECO:0007669"/>
    <property type="project" value="UniProtKB-UniRule"/>
</dbReference>
<dbReference type="Gene3D" id="3.40.50.450">
    <property type="match status" value="1"/>
</dbReference>
<feature type="binding site" description="in other chain" evidence="14">
    <location>
        <position position="155"/>
    </location>
    <ligand>
        <name>ADP</name>
        <dbReference type="ChEBI" id="CHEBI:456216"/>
        <note>allosteric activator; ligand shared between dimeric partners</note>
    </ligand>
</feature>
<dbReference type="InterPro" id="IPR022953">
    <property type="entry name" value="ATP_PFK"/>
</dbReference>
<dbReference type="PROSITE" id="PS00433">
    <property type="entry name" value="PHOSPHOFRUCTOKINASE"/>
    <property type="match status" value="1"/>
</dbReference>
<dbReference type="GO" id="GO:0061621">
    <property type="term" value="P:canonical glycolysis"/>
    <property type="evidence" value="ECO:0007669"/>
    <property type="project" value="TreeGrafter"/>
</dbReference>
<comment type="function">
    <text evidence="14">Catalyzes the phosphorylation of D-fructose 6-phosphate to fructose 1,6-bisphosphate by ATP, the first committing step of glycolysis.</text>
</comment>
<dbReference type="PRINTS" id="PR00476">
    <property type="entry name" value="PHFRCTKINASE"/>
</dbReference>